<keyword evidence="4" id="KW-1185">Reference proteome</keyword>
<dbReference type="EMBL" id="PEDP01000837">
    <property type="protein sequence ID" value="POS84838.1"/>
    <property type="molecule type" value="Genomic_DNA"/>
</dbReference>
<organism evidence="3 4">
    <name type="scientific">Erysiphe pulchra</name>
    <dbReference type="NCBI Taxonomy" id="225359"/>
    <lineage>
        <taxon>Eukaryota</taxon>
        <taxon>Fungi</taxon>
        <taxon>Dikarya</taxon>
        <taxon>Ascomycota</taxon>
        <taxon>Pezizomycotina</taxon>
        <taxon>Leotiomycetes</taxon>
        <taxon>Erysiphales</taxon>
        <taxon>Erysiphaceae</taxon>
        <taxon>Erysiphe</taxon>
    </lineage>
</organism>
<dbReference type="Proteomes" id="UP000237438">
    <property type="component" value="Unassembled WGS sequence"/>
</dbReference>
<dbReference type="PANTHER" id="PTHR37329:SF1">
    <property type="entry name" value="KINETOCHORE PROTEIN SOS7"/>
    <property type="match status" value="1"/>
</dbReference>
<protein>
    <recommendedName>
        <fullName evidence="2">Kinetochore protein Sos7 coiled-coil domain-containing protein</fullName>
    </recommendedName>
</protein>
<dbReference type="AlphaFoldDB" id="A0A2S4PS21"/>
<reference evidence="3 4" key="1">
    <citation type="submission" date="2017-10" db="EMBL/GenBank/DDBJ databases">
        <title>Development of genomic resources for the powdery mildew, Erysiphe pulchra.</title>
        <authorList>
            <person name="Wadl P.A."/>
            <person name="Mack B.M."/>
            <person name="Moore G."/>
            <person name="Beltz S.B."/>
        </authorList>
    </citation>
    <scope>NUCLEOTIDE SEQUENCE [LARGE SCALE GENOMIC DNA]</scope>
    <source>
        <strain evidence="3">Cflorida</strain>
    </source>
</reference>
<evidence type="ECO:0000259" key="2">
    <source>
        <dbReference type="Pfam" id="PF20882"/>
    </source>
</evidence>
<dbReference type="InterPro" id="IPR037475">
    <property type="entry name" value="Sos7"/>
</dbReference>
<feature type="coiled-coil region" evidence="1">
    <location>
        <begin position="104"/>
        <end position="138"/>
    </location>
</feature>
<dbReference type="GO" id="GO:0000776">
    <property type="term" value="C:kinetochore"/>
    <property type="evidence" value="ECO:0007669"/>
    <property type="project" value="InterPro"/>
</dbReference>
<evidence type="ECO:0000313" key="4">
    <source>
        <dbReference type="Proteomes" id="UP000237438"/>
    </source>
</evidence>
<accession>A0A2S4PS21</accession>
<dbReference type="GO" id="GO:0051315">
    <property type="term" value="P:attachment of mitotic spindle microtubules to kinetochore"/>
    <property type="evidence" value="ECO:0007669"/>
    <property type="project" value="TreeGrafter"/>
</dbReference>
<evidence type="ECO:0000313" key="3">
    <source>
        <dbReference type="EMBL" id="POS84838.1"/>
    </source>
</evidence>
<dbReference type="STRING" id="225359.A0A2S4PS21"/>
<dbReference type="Pfam" id="PF20882">
    <property type="entry name" value="Sos7"/>
    <property type="match status" value="1"/>
</dbReference>
<feature type="non-terminal residue" evidence="3">
    <location>
        <position position="278"/>
    </location>
</feature>
<dbReference type="PANTHER" id="PTHR37329">
    <property type="entry name" value="KINETOCHORE PROTEIN SOS7"/>
    <property type="match status" value="1"/>
</dbReference>
<dbReference type="InterPro" id="IPR048781">
    <property type="entry name" value="Sos7_CC"/>
</dbReference>
<dbReference type="GO" id="GO:0034501">
    <property type="term" value="P:protein localization to kinetochore"/>
    <property type="evidence" value="ECO:0007669"/>
    <property type="project" value="InterPro"/>
</dbReference>
<gene>
    <name evidence="3" type="ORF">EPUL_005277</name>
</gene>
<comment type="caution">
    <text evidence="3">The sequence shown here is derived from an EMBL/GenBank/DDBJ whole genome shotgun (WGS) entry which is preliminary data.</text>
</comment>
<dbReference type="OrthoDB" id="18959at2759"/>
<feature type="coiled-coil region" evidence="1">
    <location>
        <begin position="186"/>
        <end position="235"/>
    </location>
</feature>
<keyword evidence="1" id="KW-0175">Coiled coil</keyword>
<feature type="domain" description="Kinetochore protein Sos7 coiled-coil" evidence="2">
    <location>
        <begin position="69"/>
        <end position="143"/>
    </location>
</feature>
<name>A0A2S4PS21_9PEZI</name>
<sequence>MTDSVNDTLKSLEHIQGQQELTIIKLSEPFSELLNEHASKQKVSDDVSTELFDGPTPATLETDLVHYKELFAKLRFSYLEQVTKEKFIRAIVGDPPLVVEHQENVELEESLAEKKVALKSLKTEVAELVIELEKKGRELYQKHHQIQLQTATLKTLPVKIQSLEDVIKSLRDLQNVGSNPNLLLPLDKALELIEQREKETAELDRQTRQLQDVMVPRMTKQLERLETEIQSLEAKSLSCAASAREAKKRKENKLDGEYDLEERGRWWTAVENGLKGIF</sequence>
<proteinExistence type="predicted"/>
<evidence type="ECO:0000256" key="1">
    <source>
        <dbReference type="SAM" id="Coils"/>
    </source>
</evidence>